<dbReference type="Gene3D" id="3.40.50.720">
    <property type="entry name" value="NAD(P)-binding Rossmann-like Domain"/>
    <property type="match status" value="1"/>
</dbReference>
<keyword evidence="4" id="KW-1185">Reference proteome</keyword>
<dbReference type="SUPFAM" id="SSF51735">
    <property type="entry name" value="NAD(P)-binding Rossmann-fold domains"/>
    <property type="match status" value="1"/>
</dbReference>
<reference evidence="3 4" key="1">
    <citation type="submission" date="2016-01" db="EMBL/GenBank/DDBJ databases">
        <authorList>
            <person name="Oliw E.H."/>
        </authorList>
    </citation>
    <scope>NUCLEOTIDE SEQUENCE [LARGE SCALE GENOMIC DNA]</scope>
    <source>
        <strain evidence="3 4">DY10</strain>
    </source>
</reference>
<dbReference type="EMBL" id="CP014263">
    <property type="protein sequence ID" value="AQG82316.1"/>
    <property type="molecule type" value="Genomic_DNA"/>
</dbReference>
<dbReference type="KEGG" id="smon:AWR27_04770"/>
<dbReference type="RefSeq" id="WP_077133800.1">
    <property type="nucleotide sequence ID" value="NZ_CP014263.1"/>
</dbReference>
<dbReference type="Pfam" id="PF13561">
    <property type="entry name" value="adh_short_C2"/>
    <property type="match status" value="1"/>
</dbReference>
<name>A0A1P9X3U6_9BACT</name>
<dbReference type="PRINTS" id="PR00080">
    <property type="entry name" value="SDRFAMILY"/>
</dbReference>
<dbReference type="AlphaFoldDB" id="A0A1P9X3U6"/>
<evidence type="ECO:0000256" key="2">
    <source>
        <dbReference type="ARBA" id="ARBA00023002"/>
    </source>
</evidence>
<dbReference type="PANTHER" id="PTHR42760:SF133">
    <property type="entry name" value="3-OXOACYL-[ACYL-CARRIER-PROTEIN] REDUCTASE"/>
    <property type="match status" value="1"/>
</dbReference>
<dbReference type="PANTHER" id="PTHR42760">
    <property type="entry name" value="SHORT-CHAIN DEHYDROGENASES/REDUCTASES FAMILY MEMBER"/>
    <property type="match status" value="1"/>
</dbReference>
<sequence>MPSLPFHKQTVLITGAGVGIGFAIAQALAQQGASVVLNDFDETLAQQAAERIREEGGICEACPGDASDVRFIEHMVEKAASQFGSVDIAIANAGVTVFGDVFTTTPDAFEKIVNLNLRGSFFLAQAAARHMRQQGRGGSVLFMSSVVGHQAHPGLPVYSMTKAGLEMLAKQLVIDLSPLGITVNAIAPGATRTERTLDDPNYVPIWSRITPMGRPATVEDIANAALFLVSPASRHITGQSLIVDGGWTSVGIPPV</sequence>
<dbReference type="CDD" id="cd05233">
    <property type="entry name" value="SDR_c"/>
    <property type="match status" value="1"/>
</dbReference>
<organism evidence="3 4">
    <name type="scientific">Spirosoma montaniterrae</name>
    <dbReference type="NCBI Taxonomy" id="1178516"/>
    <lineage>
        <taxon>Bacteria</taxon>
        <taxon>Pseudomonadati</taxon>
        <taxon>Bacteroidota</taxon>
        <taxon>Cytophagia</taxon>
        <taxon>Cytophagales</taxon>
        <taxon>Cytophagaceae</taxon>
        <taxon>Spirosoma</taxon>
    </lineage>
</organism>
<evidence type="ECO:0000313" key="4">
    <source>
        <dbReference type="Proteomes" id="UP000187941"/>
    </source>
</evidence>
<accession>A0A1P9X3U6</accession>
<dbReference type="OrthoDB" id="9788235at2"/>
<proteinExistence type="inferred from homology"/>
<protein>
    <submittedName>
        <fullName evidence="3">Short-chain dehydrogenase</fullName>
    </submittedName>
</protein>
<gene>
    <name evidence="3" type="ORF">AWR27_04770</name>
</gene>
<dbReference type="Proteomes" id="UP000187941">
    <property type="component" value="Chromosome"/>
</dbReference>
<dbReference type="FunFam" id="3.40.50.720:FF:000084">
    <property type="entry name" value="Short-chain dehydrogenase reductase"/>
    <property type="match status" value="1"/>
</dbReference>
<keyword evidence="2" id="KW-0560">Oxidoreductase</keyword>
<evidence type="ECO:0000256" key="1">
    <source>
        <dbReference type="ARBA" id="ARBA00006484"/>
    </source>
</evidence>
<evidence type="ECO:0000313" key="3">
    <source>
        <dbReference type="EMBL" id="AQG82316.1"/>
    </source>
</evidence>
<dbReference type="GO" id="GO:0016616">
    <property type="term" value="F:oxidoreductase activity, acting on the CH-OH group of donors, NAD or NADP as acceptor"/>
    <property type="evidence" value="ECO:0007669"/>
    <property type="project" value="TreeGrafter"/>
</dbReference>
<dbReference type="InterPro" id="IPR036291">
    <property type="entry name" value="NAD(P)-bd_dom_sf"/>
</dbReference>
<dbReference type="STRING" id="1178516.AWR27_04770"/>
<comment type="similarity">
    <text evidence="1">Belongs to the short-chain dehydrogenases/reductases (SDR) family.</text>
</comment>
<dbReference type="InterPro" id="IPR002347">
    <property type="entry name" value="SDR_fam"/>
</dbReference>
<dbReference type="PRINTS" id="PR00081">
    <property type="entry name" value="GDHRDH"/>
</dbReference>